<proteinExistence type="predicted"/>
<protein>
    <submittedName>
        <fullName evidence="1">Uncharacterized protein</fullName>
    </submittedName>
</protein>
<name>A0ABQ1IJ90_9GAMM</name>
<sequence>MECLYVECIDTQERHVEKTVKIDMTSSDLGSHYFEGWQFIALQLEDKSETIISLN</sequence>
<evidence type="ECO:0000313" key="1">
    <source>
        <dbReference type="EMBL" id="GGB42017.1"/>
    </source>
</evidence>
<organism evidence="1 2">
    <name type="scientific">Oceanisphaera marina</name>
    <dbReference type="NCBI Taxonomy" id="2017550"/>
    <lineage>
        <taxon>Bacteria</taxon>
        <taxon>Pseudomonadati</taxon>
        <taxon>Pseudomonadota</taxon>
        <taxon>Gammaproteobacteria</taxon>
        <taxon>Aeromonadales</taxon>
        <taxon>Aeromonadaceae</taxon>
        <taxon>Oceanisphaera</taxon>
    </lineage>
</organism>
<dbReference type="EMBL" id="BMKE01000009">
    <property type="protein sequence ID" value="GGB42017.1"/>
    <property type="molecule type" value="Genomic_DNA"/>
</dbReference>
<evidence type="ECO:0000313" key="2">
    <source>
        <dbReference type="Proteomes" id="UP000646152"/>
    </source>
</evidence>
<dbReference type="Proteomes" id="UP000646152">
    <property type="component" value="Unassembled WGS sequence"/>
</dbReference>
<accession>A0ABQ1IJ90</accession>
<reference evidence="2" key="1">
    <citation type="journal article" date="2019" name="Int. J. Syst. Evol. Microbiol.">
        <title>The Global Catalogue of Microorganisms (GCM) 10K type strain sequencing project: providing services to taxonomists for standard genome sequencing and annotation.</title>
        <authorList>
            <consortium name="The Broad Institute Genomics Platform"/>
            <consortium name="The Broad Institute Genome Sequencing Center for Infectious Disease"/>
            <person name="Wu L."/>
            <person name="Ma J."/>
        </authorList>
    </citation>
    <scope>NUCLEOTIDE SEQUENCE [LARGE SCALE GENOMIC DNA]</scope>
    <source>
        <strain evidence="2">CGMCC 1.15923</strain>
    </source>
</reference>
<comment type="caution">
    <text evidence="1">The sequence shown here is derived from an EMBL/GenBank/DDBJ whole genome shotgun (WGS) entry which is preliminary data.</text>
</comment>
<gene>
    <name evidence="1" type="ORF">GCM10011502_14180</name>
</gene>
<keyword evidence="2" id="KW-1185">Reference proteome</keyword>